<dbReference type="Proteomes" id="UP000199585">
    <property type="component" value="Unassembled WGS sequence"/>
</dbReference>
<evidence type="ECO:0000256" key="3">
    <source>
        <dbReference type="ARBA" id="ARBA00023015"/>
    </source>
</evidence>
<evidence type="ECO:0000313" key="10">
    <source>
        <dbReference type="Proteomes" id="UP000199585"/>
    </source>
</evidence>
<dbReference type="PANTHER" id="PTHR48111">
    <property type="entry name" value="REGULATOR OF RPOS"/>
    <property type="match status" value="1"/>
</dbReference>
<dbReference type="PROSITE" id="PS50110">
    <property type="entry name" value="RESPONSE_REGULATORY"/>
    <property type="match status" value="1"/>
</dbReference>
<dbReference type="GO" id="GO:0032993">
    <property type="term" value="C:protein-DNA complex"/>
    <property type="evidence" value="ECO:0007669"/>
    <property type="project" value="TreeGrafter"/>
</dbReference>
<dbReference type="SMART" id="SM00448">
    <property type="entry name" value="REC"/>
    <property type="match status" value="1"/>
</dbReference>
<dbReference type="GO" id="GO:0000976">
    <property type="term" value="F:transcription cis-regulatory region binding"/>
    <property type="evidence" value="ECO:0007669"/>
    <property type="project" value="TreeGrafter"/>
</dbReference>
<protein>
    <submittedName>
        <fullName evidence="9">Response regulator receiver domain-containing protein</fullName>
    </submittedName>
</protein>
<accession>A0A1H8GNE3</accession>
<organism evidence="9 10">
    <name type="scientific">Loktanella fryxellensis</name>
    <dbReference type="NCBI Taxonomy" id="245187"/>
    <lineage>
        <taxon>Bacteria</taxon>
        <taxon>Pseudomonadati</taxon>
        <taxon>Pseudomonadota</taxon>
        <taxon>Alphaproteobacteria</taxon>
        <taxon>Rhodobacterales</taxon>
        <taxon>Roseobacteraceae</taxon>
        <taxon>Loktanella</taxon>
    </lineage>
</organism>
<dbReference type="InterPro" id="IPR011006">
    <property type="entry name" value="CheY-like_superfamily"/>
</dbReference>
<dbReference type="Gene3D" id="3.40.50.2300">
    <property type="match status" value="1"/>
</dbReference>
<gene>
    <name evidence="9" type="ORF">SAMN04488003_11718</name>
</gene>
<reference evidence="9 10" key="1">
    <citation type="submission" date="2016-10" db="EMBL/GenBank/DDBJ databases">
        <authorList>
            <person name="de Groot N.N."/>
        </authorList>
    </citation>
    <scope>NUCLEOTIDE SEQUENCE [LARGE SCALE GENOMIC DNA]</scope>
    <source>
        <strain evidence="9 10">DSM 16213</strain>
    </source>
</reference>
<dbReference type="InterPro" id="IPR001789">
    <property type="entry name" value="Sig_transdc_resp-reg_receiver"/>
</dbReference>
<sequence length="328" mass="34474">MRILAVDDEPFIRELLPLFTARAGFRDVATADGGNTALQMIAAAEQPFDCFLLDVNMPGMDGITLCRRIRALPGHDRTPVIVLTAMNDRDDVARAFAVGATDYVTKPFDLVALGARLEAARDLRAAQLSSGAMAPCAPDIVQGRALDRVAFANYLAQLARGTTGQTQVFAIALAEIAVLQLPGHILGLTAATNRLTQAIDTALGGSGYFMTPTGPGTLVVATDASAALPVARIEALVQAALDAVRTAEATVMETPRLVIRTGRGVMPEASDQADIDAVIDRAAAQLDGPATPQRRWTAPFALFARRPAAPRAAQPSSARIAPQGLSRA</sequence>
<keyword evidence="3" id="KW-0805">Transcription regulation</keyword>
<keyword evidence="10" id="KW-1185">Reference proteome</keyword>
<keyword evidence="5" id="KW-0804">Transcription</keyword>
<evidence type="ECO:0000259" key="8">
    <source>
        <dbReference type="PROSITE" id="PS50110"/>
    </source>
</evidence>
<keyword evidence="1 6" id="KW-0597">Phosphoprotein</keyword>
<feature type="region of interest" description="Disordered" evidence="7">
    <location>
        <begin position="307"/>
        <end position="328"/>
    </location>
</feature>
<evidence type="ECO:0000256" key="1">
    <source>
        <dbReference type="ARBA" id="ARBA00022553"/>
    </source>
</evidence>
<evidence type="ECO:0000256" key="4">
    <source>
        <dbReference type="ARBA" id="ARBA00023125"/>
    </source>
</evidence>
<dbReference type="InterPro" id="IPR039420">
    <property type="entry name" value="WalR-like"/>
</dbReference>
<dbReference type="SUPFAM" id="SSF52172">
    <property type="entry name" value="CheY-like"/>
    <property type="match status" value="1"/>
</dbReference>
<dbReference type="GO" id="GO:0000156">
    <property type="term" value="F:phosphorelay response regulator activity"/>
    <property type="evidence" value="ECO:0007669"/>
    <property type="project" value="TreeGrafter"/>
</dbReference>
<evidence type="ECO:0000256" key="6">
    <source>
        <dbReference type="PROSITE-ProRule" id="PRU00169"/>
    </source>
</evidence>
<keyword evidence="2" id="KW-0902">Two-component regulatory system</keyword>
<feature type="domain" description="Response regulatory" evidence="8">
    <location>
        <begin position="2"/>
        <end position="121"/>
    </location>
</feature>
<proteinExistence type="predicted"/>
<evidence type="ECO:0000256" key="2">
    <source>
        <dbReference type="ARBA" id="ARBA00023012"/>
    </source>
</evidence>
<dbReference type="STRING" id="245187.SAMN04488003_11718"/>
<dbReference type="PANTHER" id="PTHR48111:SF1">
    <property type="entry name" value="TWO-COMPONENT RESPONSE REGULATOR ORR33"/>
    <property type="match status" value="1"/>
</dbReference>
<dbReference type="AlphaFoldDB" id="A0A1H8GNE3"/>
<dbReference type="EMBL" id="FOCI01000017">
    <property type="protein sequence ID" value="SEN45335.1"/>
    <property type="molecule type" value="Genomic_DNA"/>
</dbReference>
<dbReference type="GO" id="GO:0006355">
    <property type="term" value="P:regulation of DNA-templated transcription"/>
    <property type="evidence" value="ECO:0007669"/>
    <property type="project" value="TreeGrafter"/>
</dbReference>
<dbReference type="GO" id="GO:0005829">
    <property type="term" value="C:cytosol"/>
    <property type="evidence" value="ECO:0007669"/>
    <property type="project" value="TreeGrafter"/>
</dbReference>
<evidence type="ECO:0000256" key="5">
    <source>
        <dbReference type="ARBA" id="ARBA00023163"/>
    </source>
</evidence>
<dbReference type="CDD" id="cd17574">
    <property type="entry name" value="REC_OmpR"/>
    <property type="match status" value="1"/>
</dbReference>
<keyword evidence="4" id="KW-0238">DNA-binding</keyword>
<dbReference type="Pfam" id="PF00072">
    <property type="entry name" value="Response_reg"/>
    <property type="match status" value="1"/>
</dbReference>
<name>A0A1H8GNE3_9RHOB</name>
<evidence type="ECO:0000313" key="9">
    <source>
        <dbReference type="EMBL" id="SEN45335.1"/>
    </source>
</evidence>
<evidence type="ECO:0000256" key="7">
    <source>
        <dbReference type="SAM" id="MobiDB-lite"/>
    </source>
</evidence>
<feature type="modified residue" description="4-aspartylphosphate" evidence="6">
    <location>
        <position position="54"/>
    </location>
</feature>